<name>A0A1A8EUG9_9TELE</name>
<feature type="non-terminal residue" evidence="2">
    <location>
        <position position="1"/>
    </location>
</feature>
<reference evidence="2" key="1">
    <citation type="submission" date="2016-05" db="EMBL/GenBank/DDBJ databases">
        <authorList>
            <person name="Lavstsen T."/>
            <person name="Jespersen J.S."/>
        </authorList>
    </citation>
    <scope>NUCLEOTIDE SEQUENCE</scope>
    <source>
        <tissue evidence="2">Brain</tissue>
    </source>
</reference>
<evidence type="ECO:0000256" key="1">
    <source>
        <dbReference type="SAM" id="MobiDB-lite"/>
    </source>
</evidence>
<feature type="non-terminal residue" evidence="2">
    <location>
        <position position="48"/>
    </location>
</feature>
<proteinExistence type="predicted"/>
<dbReference type="EMBL" id="HAEB01002972">
    <property type="protein sequence ID" value="SBQ49499.1"/>
    <property type="molecule type" value="Transcribed_RNA"/>
</dbReference>
<dbReference type="AlphaFoldDB" id="A0A1A8EUG9"/>
<gene>
    <name evidence="2" type="primary">Nfu_g_1_000240</name>
</gene>
<accession>A0A1A8EUG9</accession>
<sequence length="48" mass="5295">VRGHSSVTSVMPPLRGRTRSTCTSRWCTTATRSTSVTCARRPSSRRLS</sequence>
<feature type="region of interest" description="Disordered" evidence="1">
    <location>
        <begin position="1"/>
        <end position="20"/>
    </location>
</feature>
<organism evidence="2">
    <name type="scientific">Nothobranchius korthausae</name>
    <dbReference type="NCBI Taxonomy" id="1143690"/>
    <lineage>
        <taxon>Eukaryota</taxon>
        <taxon>Metazoa</taxon>
        <taxon>Chordata</taxon>
        <taxon>Craniata</taxon>
        <taxon>Vertebrata</taxon>
        <taxon>Euteleostomi</taxon>
        <taxon>Actinopterygii</taxon>
        <taxon>Neopterygii</taxon>
        <taxon>Teleostei</taxon>
        <taxon>Neoteleostei</taxon>
        <taxon>Acanthomorphata</taxon>
        <taxon>Ovalentaria</taxon>
        <taxon>Atherinomorphae</taxon>
        <taxon>Cyprinodontiformes</taxon>
        <taxon>Nothobranchiidae</taxon>
        <taxon>Nothobranchius</taxon>
    </lineage>
</organism>
<protein>
    <submittedName>
        <fullName evidence="2">Uncharacterized protein</fullName>
    </submittedName>
</protein>
<evidence type="ECO:0000313" key="2">
    <source>
        <dbReference type="EMBL" id="SBQ49499.1"/>
    </source>
</evidence>
<reference evidence="2" key="2">
    <citation type="submission" date="2016-06" db="EMBL/GenBank/DDBJ databases">
        <title>The genome of a short-lived fish provides insights into sex chromosome evolution and the genetic control of aging.</title>
        <authorList>
            <person name="Reichwald K."/>
            <person name="Felder M."/>
            <person name="Petzold A."/>
            <person name="Koch P."/>
            <person name="Groth M."/>
            <person name="Platzer M."/>
        </authorList>
    </citation>
    <scope>NUCLEOTIDE SEQUENCE</scope>
    <source>
        <tissue evidence="2">Brain</tissue>
    </source>
</reference>